<keyword evidence="1" id="KW-1133">Transmembrane helix</keyword>
<evidence type="ECO:0000256" key="1">
    <source>
        <dbReference type="SAM" id="Phobius"/>
    </source>
</evidence>
<proteinExistence type="predicted"/>
<dbReference type="NCBIfam" id="TIGR02532">
    <property type="entry name" value="IV_pilin_GFxxxE"/>
    <property type="match status" value="1"/>
</dbReference>
<dbReference type="InterPro" id="IPR012902">
    <property type="entry name" value="N_methyl_site"/>
</dbReference>
<keyword evidence="1" id="KW-0812">Transmembrane</keyword>
<name>A0A432VQ18_9GAMM</name>
<comment type="caution">
    <text evidence="2">The sequence shown here is derived from an EMBL/GenBank/DDBJ whole genome shotgun (WGS) entry which is preliminary data.</text>
</comment>
<keyword evidence="1" id="KW-0472">Membrane</keyword>
<dbReference type="RefSeq" id="WP_126794255.1">
    <property type="nucleotide sequence ID" value="NZ_PIPI01000010.1"/>
</dbReference>
<keyword evidence="3" id="KW-1185">Reference proteome</keyword>
<dbReference type="Proteomes" id="UP000288212">
    <property type="component" value="Unassembled WGS sequence"/>
</dbReference>
<evidence type="ECO:0000313" key="3">
    <source>
        <dbReference type="Proteomes" id="UP000288212"/>
    </source>
</evidence>
<feature type="transmembrane region" description="Helical" evidence="1">
    <location>
        <begin position="57"/>
        <end position="82"/>
    </location>
</feature>
<dbReference type="Pfam" id="PF07963">
    <property type="entry name" value="N_methyl"/>
    <property type="match status" value="1"/>
</dbReference>
<gene>
    <name evidence="2" type="ORF">CWE06_11265</name>
</gene>
<evidence type="ECO:0000313" key="2">
    <source>
        <dbReference type="EMBL" id="RUO18226.1"/>
    </source>
</evidence>
<reference evidence="2 3" key="1">
    <citation type="journal article" date="2011" name="Front. Microbiol.">
        <title>Genomic signatures of strain selection and enhancement in Bacillus atrophaeus var. globigii, a historical biowarfare simulant.</title>
        <authorList>
            <person name="Gibbons H.S."/>
            <person name="Broomall S.M."/>
            <person name="McNew L.A."/>
            <person name="Daligault H."/>
            <person name="Chapman C."/>
            <person name="Bruce D."/>
            <person name="Karavis M."/>
            <person name="Krepps M."/>
            <person name="McGregor P.A."/>
            <person name="Hong C."/>
            <person name="Park K.H."/>
            <person name="Akmal A."/>
            <person name="Feldman A."/>
            <person name="Lin J.S."/>
            <person name="Chang W.E."/>
            <person name="Higgs B.W."/>
            <person name="Demirev P."/>
            <person name="Lindquist J."/>
            <person name="Liem A."/>
            <person name="Fochler E."/>
            <person name="Read T.D."/>
            <person name="Tapia R."/>
            <person name="Johnson S."/>
            <person name="Bishop-Lilly K.A."/>
            <person name="Detter C."/>
            <person name="Han C."/>
            <person name="Sozhamannan S."/>
            <person name="Rosenzweig C.N."/>
            <person name="Skowronski E.W."/>
        </authorList>
    </citation>
    <scope>NUCLEOTIDE SEQUENCE [LARGE SCALE GENOMIC DNA]</scope>
    <source>
        <strain evidence="2 3">AK5</strain>
    </source>
</reference>
<dbReference type="AlphaFoldDB" id="A0A432VQ18"/>
<organism evidence="2 3">
    <name type="scientific">Aliidiomarina haloalkalitolerans</name>
    <dbReference type="NCBI Taxonomy" id="859059"/>
    <lineage>
        <taxon>Bacteria</taxon>
        <taxon>Pseudomonadati</taxon>
        <taxon>Pseudomonadota</taxon>
        <taxon>Gammaproteobacteria</taxon>
        <taxon>Alteromonadales</taxon>
        <taxon>Idiomarinaceae</taxon>
        <taxon>Aliidiomarina</taxon>
    </lineage>
</organism>
<evidence type="ECO:0008006" key="4">
    <source>
        <dbReference type="Google" id="ProtNLM"/>
    </source>
</evidence>
<dbReference type="OrthoDB" id="6400529at2"/>
<sequence>MLKRLVVKGCFPAKGFAPANGSLRANGFLPANGFFPANGFLPANGFFPANGFSLLELLLAVAVMAVTTVAALTVHSHLWAAAWQQQQASAARQGFYALGYWLQRELQQELQVTALAMDSDVLAANPWHYDASLRCLLYLRVNGTVSGIRLRQKALQWKPEQGDCNSTGWLNLHDPALFSLQEFDFTISSSGQVQLCLWPAFERAVEREQTGQVAAPWCYSWWGRR</sequence>
<protein>
    <recommendedName>
        <fullName evidence="4">Prepilin-type cleavage/methylation domain-containing protein</fullName>
    </recommendedName>
</protein>
<dbReference type="EMBL" id="PIPI01000010">
    <property type="protein sequence ID" value="RUO18226.1"/>
    <property type="molecule type" value="Genomic_DNA"/>
</dbReference>
<accession>A0A432VQ18</accession>